<dbReference type="Gene3D" id="3.40.50.620">
    <property type="entry name" value="HUPs"/>
    <property type="match status" value="2"/>
</dbReference>
<comment type="catalytic activity">
    <reaction evidence="7">
        <text>tRNA(Glu) + L-glutamate + ATP = L-glutamyl-tRNA(Glu) + AMP + diphosphate</text>
        <dbReference type="Rhea" id="RHEA:23540"/>
        <dbReference type="Rhea" id="RHEA-COMP:9663"/>
        <dbReference type="Rhea" id="RHEA-COMP:9680"/>
        <dbReference type="ChEBI" id="CHEBI:29985"/>
        <dbReference type="ChEBI" id="CHEBI:30616"/>
        <dbReference type="ChEBI" id="CHEBI:33019"/>
        <dbReference type="ChEBI" id="CHEBI:78442"/>
        <dbReference type="ChEBI" id="CHEBI:78520"/>
        <dbReference type="ChEBI" id="CHEBI:456215"/>
        <dbReference type="EC" id="6.1.1.17"/>
    </reaction>
</comment>
<comment type="caution">
    <text evidence="10">The sequence shown here is derived from an EMBL/GenBank/DDBJ whole genome shotgun (WGS) entry which is preliminary data.</text>
</comment>
<dbReference type="Pfam" id="PF19269">
    <property type="entry name" value="Anticodon_2"/>
    <property type="match status" value="1"/>
</dbReference>
<evidence type="ECO:0000256" key="6">
    <source>
        <dbReference type="ARBA" id="ARBA00023146"/>
    </source>
</evidence>
<dbReference type="GO" id="GO:0006424">
    <property type="term" value="P:glutamyl-tRNA aminoacylation"/>
    <property type="evidence" value="ECO:0007669"/>
    <property type="project" value="UniProtKB-UniRule"/>
</dbReference>
<evidence type="ECO:0000313" key="10">
    <source>
        <dbReference type="EMBL" id="OGE86625.1"/>
    </source>
</evidence>
<dbReference type="Proteomes" id="UP000176786">
    <property type="component" value="Unassembled WGS sequence"/>
</dbReference>
<dbReference type="GO" id="GO:0008270">
    <property type="term" value="F:zinc ion binding"/>
    <property type="evidence" value="ECO:0007669"/>
    <property type="project" value="InterPro"/>
</dbReference>
<dbReference type="InterPro" id="IPR004527">
    <property type="entry name" value="Glu-tRNA-ligase_bac/mito"/>
</dbReference>
<keyword evidence="3 7" id="KW-0547">Nucleotide-binding</keyword>
<evidence type="ECO:0000256" key="3">
    <source>
        <dbReference type="ARBA" id="ARBA00022741"/>
    </source>
</evidence>
<feature type="short sequence motif" description="'KMSKS' region" evidence="7">
    <location>
        <begin position="205"/>
        <end position="209"/>
    </location>
</feature>
<dbReference type="InterPro" id="IPR008925">
    <property type="entry name" value="aa_tRNA-synth_I_cd-bd_sf"/>
</dbReference>
<accession>A0A1F5P9U6</accession>
<evidence type="ECO:0000256" key="7">
    <source>
        <dbReference type="HAMAP-Rule" id="MF_00022"/>
    </source>
</evidence>
<feature type="domain" description="Aminoacyl-tRNA synthetase class I anticodon-binding" evidence="9">
    <location>
        <begin position="297"/>
        <end position="442"/>
    </location>
</feature>
<keyword evidence="2 7" id="KW-0436">Ligase</keyword>
<feature type="domain" description="Glutamyl/glutaminyl-tRNA synthetase class Ib catalytic" evidence="8">
    <location>
        <begin position="9"/>
        <end position="104"/>
    </location>
</feature>
<evidence type="ECO:0000256" key="1">
    <source>
        <dbReference type="ARBA" id="ARBA00007894"/>
    </source>
</evidence>
<gene>
    <name evidence="7" type="primary">gltX</name>
    <name evidence="10" type="ORF">A3J48_01640</name>
</gene>
<evidence type="ECO:0000313" key="11">
    <source>
        <dbReference type="Proteomes" id="UP000176786"/>
    </source>
</evidence>
<dbReference type="SUPFAM" id="SSF52374">
    <property type="entry name" value="Nucleotidylyl transferase"/>
    <property type="match status" value="1"/>
</dbReference>
<dbReference type="GO" id="GO:0000049">
    <property type="term" value="F:tRNA binding"/>
    <property type="evidence" value="ECO:0007669"/>
    <property type="project" value="InterPro"/>
</dbReference>
<dbReference type="HAMAP" id="MF_00022">
    <property type="entry name" value="Glu_tRNA_synth_type1"/>
    <property type="match status" value="1"/>
</dbReference>
<dbReference type="InterPro" id="IPR020751">
    <property type="entry name" value="aa-tRNA-synth_I_codon-bd_sub2"/>
</dbReference>
<evidence type="ECO:0000259" key="9">
    <source>
        <dbReference type="Pfam" id="PF19269"/>
    </source>
</evidence>
<proteinExistence type="inferred from homology"/>
<dbReference type="InterPro" id="IPR000924">
    <property type="entry name" value="Glu/Gln-tRNA-synth"/>
</dbReference>
<comment type="function">
    <text evidence="7">Catalyzes the attachment of glutamate to tRNA(Glu) in a two-step reaction: glutamate is first activated by ATP to form Glu-AMP and then transferred to the acceptor end of tRNA(Glu).</text>
</comment>
<keyword evidence="7" id="KW-0963">Cytoplasm</keyword>
<dbReference type="EMBL" id="MFES01000001">
    <property type="protein sequence ID" value="OGE86625.1"/>
    <property type="molecule type" value="Genomic_DNA"/>
</dbReference>
<keyword evidence="4 7" id="KW-0067">ATP-binding</keyword>
<dbReference type="InterPro" id="IPR049940">
    <property type="entry name" value="GluQ/Sye"/>
</dbReference>
<comment type="similarity">
    <text evidence="1 7">Belongs to the class-I aminoacyl-tRNA synthetase family. Glutamate--tRNA ligase type 1 subfamily.</text>
</comment>
<comment type="caution">
    <text evidence="7">Lacks conserved residue(s) required for the propagation of feature annotation.</text>
</comment>
<dbReference type="PANTHER" id="PTHR43311">
    <property type="entry name" value="GLUTAMATE--TRNA LIGASE"/>
    <property type="match status" value="1"/>
</dbReference>
<keyword evidence="5 7" id="KW-0648">Protein biosynthesis</keyword>
<feature type="binding site" evidence="7">
    <location>
        <position position="208"/>
    </location>
    <ligand>
        <name>ATP</name>
        <dbReference type="ChEBI" id="CHEBI:30616"/>
    </ligand>
</feature>
<dbReference type="GO" id="GO:0004818">
    <property type="term" value="F:glutamate-tRNA ligase activity"/>
    <property type="evidence" value="ECO:0007669"/>
    <property type="project" value="UniProtKB-UniRule"/>
</dbReference>
<keyword evidence="6 7" id="KW-0030">Aminoacyl-tRNA synthetase</keyword>
<dbReference type="Pfam" id="PF00749">
    <property type="entry name" value="tRNA-synt_1c"/>
    <property type="match status" value="2"/>
</dbReference>
<organism evidence="10 11">
    <name type="scientific">Candidatus Doudnabacteria bacterium RIFCSPHIGHO2_02_FULL_46_11</name>
    <dbReference type="NCBI Taxonomy" id="1817832"/>
    <lineage>
        <taxon>Bacteria</taxon>
        <taxon>Candidatus Doudnaibacteriota</taxon>
    </lineage>
</organism>
<feature type="domain" description="Glutamyl/glutaminyl-tRNA synthetase class Ib catalytic" evidence="8">
    <location>
        <begin position="107"/>
        <end position="275"/>
    </location>
</feature>
<evidence type="ECO:0000256" key="2">
    <source>
        <dbReference type="ARBA" id="ARBA00022598"/>
    </source>
</evidence>
<dbReference type="InterPro" id="IPR045462">
    <property type="entry name" value="aa-tRNA-synth_I_cd-bd"/>
</dbReference>
<reference evidence="10 11" key="1">
    <citation type="journal article" date="2016" name="Nat. Commun.">
        <title>Thousands of microbial genomes shed light on interconnected biogeochemical processes in an aquifer system.</title>
        <authorList>
            <person name="Anantharaman K."/>
            <person name="Brown C.T."/>
            <person name="Hug L.A."/>
            <person name="Sharon I."/>
            <person name="Castelle C.J."/>
            <person name="Probst A.J."/>
            <person name="Thomas B.C."/>
            <person name="Singh A."/>
            <person name="Wilkins M.J."/>
            <person name="Karaoz U."/>
            <person name="Brodie E.L."/>
            <person name="Williams K.H."/>
            <person name="Hubbard S.S."/>
            <person name="Banfield J.F."/>
        </authorList>
    </citation>
    <scope>NUCLEOTIDE SEQUENCE [LARGE SCALE GENOMIC DNA]</scope>
</reference>
<feature type="short sequence motif" description="'HIGH' region" evidence="7">
    <location>
        <begin position="15"/>
        <end position="25"/>
    </location>
</feature>
<dbReference type="InterPro" id="IPR020058">
    <property type="entry name" value="Glu/Gln-tRNA-synth_Ib_cat-dom"/>
</dbReference>
<dbReference type="PANTHER" id="PTHR43311:SF2">
    <property type="entry name" value="GLUTAMATE--TRNA LIGASE, MITOCHONDRIAL-RELATED"/>
    <property type="match status" value="1"/>
</dbReference>
<comment type="subunit">
    <text evidence="7">Monomer.</text>
</comment>
<dbReference type="InterPro" id="IPR014729">
    <property type="entry name" value="Rossmann-like_a/b/a_fold"/>
</dbReference>
<comment type="subcellular location">
    <subcellularLocation>
        <location evidence="7">Cytoplasm</location>
    </subcellularLocation>
</comment>
<dbReference type="AlphaFoldDB" id="A0A1F5P9U6"/>
<evidence type="ECO:0000256" key="4">
    <source>
        <dbReference type="ARBA" id="ARBA00022840"/>
    </source>
</evidence>
<dbReference type="CDD" id="cd00808">
    <property type="entry name" value="GluRS_core"/>
    <property type="match status" value="1"/>
</dbReference>
<dbReference type="PRINTS" id="PR00987">
    <property type="entry name" value="TRNASYNTHGLU"/>
</dbReference>
<dbReference type="InterPro" id="IPR033910">
    <property type="entry name" value="GluRS_core"/>
</dbReference>
<protein>
    <recommendedName>
        <fullName evidence="7">Glutamate--tRNA ligase</fullName>
        <ecNumber evidence="7">6.1.1.17</ecNumber>
    </recommendedName>
    <alternativeName>
        <fullName evidence="7">Glutamyl-tRNA synthetase</fullName>
        <shortName evidence="7">GluRS</shortName>
    </alternativeName>
</protein>
<dbReference type="SUPFAM" id="SSF48163">
    <property type="entry name" value="An anticodon-binding domain of class I aminoacyl-tRNA synthetases"/>
    <property type="match status" value="1"/>
</dbReference>
<evidence type="ECO:0000259" key="8">
    <source>
        <dbReference type="Pfam" id="PF00749"/>
    </source>
</evidence>
<name>A0A1F5P9U6_9BACT</name>
<dbReference type="STRING" id="1817832.A3J48_01640"/>
<dbReference type="NCBIfam" id="TIGR00464">
    <property type="entry name" value="gltX_bact"/>
    <property type="match status" value="1"/>
</dbReference>
<evidence type="ECO:0000256" key="5">
    <source>
        <dbReference type="ARBA" id="ARBA00022917"/>
    </source>
</evidence>
<dbReference type="Gene3D" id="1.10.10.350">
    <property type="match status" value="1"/>
</dbReference>
<dbReference type="GO" id="GO:0005524">
    <property type="term" value="F:ATP binding"/>
    <property type="evidence" value="ECO:0007669"/>
    <property type="project" value="UniProtKB-UniRule"/>
</dbReference>
<dbReference type="GO" id="GO:0005737">
    <property type="term" value="C:cytoplasm"/>
    <property type="evidence" value="ECO:0007669"/>
    <property type="project" value="UniProtKB-SubCell"/>
</dbReference>
<dbReference type="EC" id="6.1.1.17" evidence="7"/>
<dbReference type="InterPro" id="IPR001412">
    <property type="entry name" value="aa-tRNA-synth_I_CS"/>
</dbReference>
<dbReference type="PROSITE" id="PS00178">
    <property type="entry name" value="AA_TRNA_LIGASE_I"/>
    <property type="match status" value="1"/>
</dbReference>
<sequence length="448" mass="52206">MFKTSRKSVKTRFAPSPTGFLHLGGLRTALYAYVFAKQHKGEFLLRIEDTDRARYVAEAEKNINETLQTFNLVPDQEPVRQSDRIDVYKKYANELLAKNLAYEDTGAIRFRMPKTGTTKFSDTIRGEIEIENKDQEDFVILKSDGYPTYNLAHLIDDYEMGITHVIRGEEFIPSMPKYIALHEALGWQIPEYAHLPLLLNKNRSKLSKREGDVAVEDYLKKGYLKEAILNFVALLGWHPSQSEKEIYTLQELILEFKLEDVQKAGAIFALDKLNWFQKVWITKLSDESKNIANHPFYQIVKRHLPEASDNFLARLWPHLTERLTAPENYEKDLDEFSFFVKKPDFEAKLLVWKKSDKETTGEVLTKLLEFLKQLPDYLWDKEELENNVKNFISENNWDNGTVLWPLRVALTGREKSMGPFEIMDILNQTENRGVVFERIEKAISILTR</sequence>